<dbReference type="InterPro" id="IPR011006">
    <property type="entry name" value="CheY-like_superfamily"/>
</dbReference>
<name>A0A3E1KAU4_9GAMM</name>
<dbReference type="SMART" id="SM00448">
    <property type="entry name" value="REC"/>
    <property type="match status" value="1"/>
</dbReference>
<dbReference type="OrthoDB" id="9802186at2"/>
<dbReference type="SUPFAM" id="SSF46894">
    <property type="entry name" value="C-terminal effector domain of the bipartite response regulators"/>
    <property type="match status" value="1"/>
</dbReference>
<evidence type="ECO:0000256" key="2">
    <source>
        <dbReference type="ARBA" id="ARBA00023125"/>
    </source>
</evidence>
<keyword evidence="4" id="KW-0597">Phosphoprotein</keyword>
<keyword evidence="3" id="KW-0804">Transcription</keyword>
<sequence>MPAMNDFDGARGTIVIVDDDDPVQESLQLLLETAGFRTRRHQTGEELLRHGPPDGPACVLLDLNMPGLNGIEVQESLHESGWDVPIVFLTGHGDVPAAVKALKSGAVDFLQKNQLNAATLIDRVEQCVGEHKRRMAERESSEAEKSLLSRLTPREFEVAHQAASGVTNKVIGLELGISERTVEIHRGRAMKKLGLRRAADLARMKPAFDKLASD</sequence>
<reference evidence="7 8" key="1">
    <citation type="submission" date="2018-08" db="EMBL/GenBank/DDBJ databases">
        <title>Wenzhouxiangella salilacus sp. nov., a novel bacterium isolated from a saline lake in Xinjiang Province, China.</title>
        <authorList>
            <person name="Han S."/>
        </authorList>
    </citation>
    <scope>NUCLEOTIDE SEQUENCE [LARGE SCALE GENOMIC DNA]</scope>
    <source>
        <strain evidence="7 8">XDB06</strain>
    </source>
</reference>
<dbReference type="Pfam" id="PF00196">
    <property type="entry name" value="GerE"/>
    <property type="match status" value="1"/>
</dbReference>
<keyword evidence="2 7" id="KW-0238">DNA-binding</keyword>
<keyword evidence="1" id="KW-0805">Transcription regulation</keyword>
<dbReference type="GO" id="GO:0003677">
    <property type="term" value="F:DNA binding"/>
    <property type="evidence" value="ECO:0007669"/>
    <property type="project" value="UniProtKB-KW"/>
</dbReference>
<dbReference type="PROSITE" id="PS50110">
    <property type="entry name" value="RESPONSE_REGULATORY"/>
    <property type="match status" value="1"/>
</dbReference>
<dbReference type="Gene3D" id="1.10.10.10">
    <property type="entry name" value="Winged helix-like DNA-binding domain superfamily/Winged helix DNA-binding domain"/>
    <property type="match status" value="1"/>
</dbReference>
<dbReference type="GO" id="GO:0006355">
    <property type="term" value="P:regulation of DNA-templated transcription"/>
    <property type="evidence" value="ECO:0007669"/>
    <property type="project" value="InterPro"/>
</dbReference>
<evidence type="ECO:0000256" key="3">
    <source>
        <dbReference type="ARBA" id="ARBA00023163"/>
    </source>
</evidence>
<feature type="domain" description="HTH luxR-type" evidence="5">
    <location>
        <begin position="144"/>
        <end position="209"/>
    </location>
</feature>
<keyword evidence="8" id="KW-1185">Reference proteome</keyword>
<dbReference type="InterPro" id="IPR016032">
    <property type="entry name" value="Sig_transdc_resp-reg_C-effctor"/>
</dbReference>
<dbReference type="PANTHER" id="PTHR44688:SF16">
    <property type="entry name" value="DNA-BINDING TRANSCRIPTIONAL ACTIVATOR DEVR_DOSR"/>
    <property type="match status" value="1"/>
</dbReference>
<comment type="caution">
    <text evidence="7">The sequence shown here is derived from an EMBL/GenBank/DDBJ whole genome shotgun (WGS) entry which is preliminary data.</text>
</comment>
<gene>
    <name evidence="7" type="ORF">DZC52_04155</name>
</gene>
<dbReference type="PANTHER" id="PTHR44688">
    <property type="entry name" value="DNA-BINDING TRANSCRIPTIONAL ACTIVATOR DEVR_DOSR"/>
    <property type="match status" value="1"/>
</dbReference>
<dbReference type="Gene3D" id="3.40.50.2300">
    <property type="match status" value="1"/>
</dbReference>
<protein>
    <submittedName>
        <fullName evidence="7">DNA-binding response regulator</fullName>
    </submittedName>
</protein>
<evidence type="ECO:0000313" key="7">
    <source>
        <dbReference type="EMBL" id="RFF31560.1"/>
    </source>
</evidence>
<dbReference type="SMART" id="SM00421">
    <property type="entry name" value="HTH_LUXR"/>
    <property type="match status" value="1"/>
</dbReference>
<evidence type="ECO:0000313" key="8">
    <source>
        <dbReference type="Proteomes" id="UP000260351"/>
    </source>
</evidence>
<dbReference type="PRINTS" id="PR00038">
    <property type="entry name" value="HTHLUXR"/>
</dbReference>
<proteinExistence type="predicted"/>
<feature type="domain" description="Response regulatory" evidence="6">
    <location>
        <begin position="13"/>
        <end position="127"/>
    </location>
</feature>
<evidence type="ECO:0000256" key="4">
    <source>
        <dbReference type="PROSITE-ProRule" id="PRU00169"/>
    </source>
</evidence>
<evidence type="ECO:0000256" key="1">
    <source>
        <dbReference type="ARBA" id="ARBA00023015"/>
    </source>
</evidence>
<dbReference type="InterPro" id="IPR000792">
    <property type="entry name" value="Tscrpt_reg_LuxR_C"/>
</dbReference>
<dbReference type="EMBL" id="QUZK01000018">
    <property type="protein sequence ID" value="RFF31560.1"/>
    <property type="molecule type" value="Genomic_DNA"/>
</dbReference>
<dbReference type="InterPro" id="IPR001789">
    <property type="entry name" value="Sig_transdc_resp-reg_receiver"/>
</dbReference>
<dbReference type="Pfam" id="PF00072">
    <property type="entry name" value="Response_reg"/>
    <property type="match status" value="1"/>
</dbReference>
<evidence type="ECO:0000259" key="6">
    <source>
        <dbReference type="PROSITE" id="PS50110"/>
    </source>
</evidence>
<dbReference type="PROSITE" id="PS50043">
    <property type="entry name" value="HTH_LUXR_2"/>
    <property type="match status" value="1"/>
</dbReference>
<evidence type="ECO:0000259" key="5">
    <source>
        <dbReference type="PROSITE" id="PS50043"/>
    </source>
</evidence>
<dbReference type="SUPFAM" id="SSF52172">
    <property type="entry name" value="CheY-like"/>
    <property type="match status" value="1"/>
</dbReference>
<organism evidence="7 8">
    <name type="scientific">Wenzhouxiangella sediminis</name>
    <dbReference type="NCBI Taxonomy" id="1792836"/>
    <lineage>
        <taxon>Bacteria</taxon>
        <taxon>Pseudomonadati</taxon>
        <taxon>Pseudomonadota</taxon>
        <taxon>Gammaproteobacteria</taxon>
        <taxon>Chromatiales</taxon>
        <taxon>Wenzhouxiangellaceae</taxon>
        <taxon>Wenzhouxiangella</taxon>
    </lineage>
</organism>
<accession>A0A3E1KAU4</accession>
<dbReference type="CDD" id="cd06170">
    <property type="entry name" value="LuxR_C_like"/>
    <property type="match status" value="1"/>
</dbReference>
<dbReference type="AlphaFoldDB" id="A0A3E1KAU4"/>
<feature type="modified residue" description="4-aspartylphosphate" evidence="4">
    <location>
        <position position="62"/>
    </location>
</feature>
<dbReference type="GO" id="GO:0000160">
    <property type="term" value="P:phosphorelay signal transduction system"/>
    <property type="evidence" value="ECO:0007669"/>
    <property type="project" value="InterPro"/>
</dbReference>
<dbReference type="InterPro" id="IPR036388">
    <property type="entry name" value="WH-like_DNA-bd_sf"/>
</dbReference>
<dbReference type="Proteomes" id="UP000260351">
    <property type="component" value="Unassembled WGS sequence"/>
</dbReference>
<dbReference type="PROSITE" id="PS00622">
    <property type="entry name" value="HTH_LUXR_1"/>
    <property type="match status" value="1"/>
</dbReference>